<dbReference type="Proteomes" id="UP000323594">
    <property type="component" value="Chromosome"/>
</dbReference>
<proteinExistence type="predicted"/>
<evidence type="ECO:0000313" key="1">
    <source>
        <dbReference type="EMBL" id="CEM62603.1"/>
    </source>
</evidence>
<sequence>MQHSYGKLVALANSKQCFKASTQNYKTEALKLVGEVKKNSELRPCTVSSSFYKIDLIRIRRIKKLIKK</sequence>
<dbReference type="AlphaFoldDB" id="A0A0B7GVT1"/>
<evidence type="ECO:0000313" key="3">
    <source>
        <dbReference type="Proteomes" id="UP000042527"/>
    </source>
</evidence>
<dbReference type="EMBL" id="CDNC01000034">
    <property type="protein sequence ID" value="CEM62603.1"/>
    <property type="molecule type" value="Genomic_DNA"/>
</dbReference>
<reference evidence="1" key="1">
    <citation type="submission" date="2015-01" db="EMBL/GenBank/DDBJ databases">
        <authorList>
            <person name="Xiang T."/>
            <person name="Song Y."/>
            <person name="Huang L."/>
            <person name="Wang B."/>
            <person name="Wu P."/>
        </authorList>
    </citation>
    <scope>NUCLEOTIDE SEQUENCE [LARGE SCALE GENOMIC DNA]</scope>
    <source>
        <strain evidence="1">V1</strain>
    </source>
</reference>
<dbReference type="EMBL" id="CP042817">
    <property type="protein sequence ID" value="QEJ97868.1"/>
    <property type="molecule type" value="Genomic_DNA"/>
</dbReference>
<keyword evidence="3" id="KW-1185">Reference proteome</keyword>
<organism evidence="1 3">
    <name type="scientific">Treponema phagedenis</name>
    <dbReference type="NCBI Taxonomy" id="162"/>
    <lineage>
        <taxon>Bacteria</taxon>
        <taxon>Pseudomonadati</taxon>
        <taxon>Spirochaetota</taxon>
        <taxon>Spirochaetia</taxon>
        <taxon>Spirochaetales</taxon>
        <taxon>Treponemataceae</taxon>
        <taxon>Treponema</taxon>
    </lineage>
</organism>
<evidence type="ECO:0000313" key="4">
    <source>
        <dbReference type="Proteomes" id="UP000323594"/>
    </source>
</evidence>
<evidence type="ECO:0000313" key="2">
    <source>
        <dbReference type="EMBL" id="QEJ97868.1"/>
    </source>
</evidence>
<accession>A0A0B7GVT1</accession>
<reference evidence="2 4" key="3">
    <citation type="submission" date="2019-08" db="EMBL/GenBank/DDBJ databases">
        <authorList>
            <person name="Kuhnert P."/>
        </authorList>
    </citation>
    <scope>NUCLEOTIDE SEQUENCE [LARGE SCALE GENOMIC DNA]</scope>
    <source>
        <strain evidence="2 4">B36.5</strain>
    </source>
</reference>
<dbReference type="Proteomes" id="UP000042527">
    <property type="component" value="Unassembled WGS sequence"/>
</dbReference>
<name>A0A0B7GVT1_TREPH</name>
<reference evidence="3" key="2">
    <citation type="submission" date="2015-01" db="EMBL/GenBank/DDBJ databases">
        <authorList>
            <person name="Manzoor Shahid"/>
            <person name="Zubair Saima"/>
        </authorList>
    </citation>
    <scope>NUCLEOTIDE SEQUENCE [LARGE SCALE GENOMIC DNA]</scope>
    <source>
        <strain evidence="3">V1</strain>
    </source>
</reference>
<protein>
    <submittedName>
        <fullName evidence="1">Uncharacterized protein</fullName>
    </submittedName>
</protein>
<gene>
    <name evidence="2" type="ORF">FUT82_07580</name>
    <name evidence="1" type="ORF">TPHV1_40106</name>
</gene>